<evidence type="ECO:0000313" key="2">
    <source>
        <dbReference type="Proteomes" id="UP000770717"/>
    </source>
</evidence>
<name>A0A8J6EW29_ELECQ</name>
<evidence type="ECO:0000313" key="1">
    <source>
        <dbReference type="EMBL" id="KAG9476233.1"/>
    </source>
</evidence>
<proteinExistence type="predicted"/>
<dbReference type="Proteomes" id="UP000770717">
    <property type="component" value="Unassembled WGS sequence"/>
</dbReference>
<protein>
    <submittedName>
        <fullName evidence="1">Uncharacterized protein</fullName>
    </submittedName>
</protein>
<keyword evidence="2" id="KW-1185">Reference proteome</keyword>
<sequence length="98" mass="11605">MCFLVYVSDCKYFQQRFILEAFFKQFLLIIMLFCDWGRLSGILPHTIRVASHTVYLENAFVVFDAFLSQSQRWIRKEGEVEILLCSYYSFGNLLLTLV</sequence>
<accession>A0A8J6EW29</accession>
<dbReference type="AlphaFoldDB" id="A0A8J6EW29"/>
<comment type="caution">
    <text evidence="1">The sequence shown here is derived from an EMBL/GenBank/DDBJ whole genome shotgun (WGS) entry which is preliminary data.</text>
</comment>
<reference evidence="1" key="1">
    <citation type="thesis" date="2020" institute="ProQuest LLC" country="789 East Eisenhower Parkway, Ann Arbor, MI, USA">
        <title>Comparative Genomics and Chromosome Evolution.</title>
        <authorList>
            <person name="Mudd A.B."/>
        </authorList>
    </citation>
    <scope>NUCLEOTIDE SEQUENCE</scope>
    <source>
        <strain evidence="1">HN-11 Male</strain>
        <tissue evidence="1">Kidney and liver</tissue>
    </source>
</reference>
<gene>
    <name evidence="1" type="ORF">GDO78_003018</name>
</gene>
<organism evidence="1 2">
    <name type="scientific">Eleutherodactylus coqui</name>
    <name type="common">Puerto Rican coqui</name>
    <dbReference type="NCBI Taxonomy" id="57060"/>
    <lineage>
        <taxon>Eukaryota</taxon>
        <taxon>Metazoa</taxon>
        <taxon>Chordata</taxon>
        <taxon>Craniata</taxon>
        <taxon>Vertebrata</taxon>
        <taxon>Euteleostomi</taxon>
        <taxon>Amphibia</taxon>
        <taxon>Batrachia</taxon>
        <taxon>Anura</taxon>
        <taxon>Neobatrachia</taxon>
        <taxon>Hyloidea</taxon>
        <taxon>Eleutherodactylidae</taxon>
        <taxon>Eleutherodactylinae</taxon>
        <taxon>Eleutherodactylus</taxon>
        <taxon>Eleutherodactylus</taxon>
    </lineage>
</organism>
<dbReference type="EMBL" id="WNTK01000011">
    <property type="protein sequence ID" value="KAG9476233.1"/>
    <property type="molecule type" value="Genomic_DNA"/>
</dbReference>